<accession>A0A9X3XEC7</accession>
<organism evidence="8 9">
    <name type="scientific">Polyangium jinanense</name>
    <dbReference type="NCBI Taxonomy" id="2829994"/>
    <lineage>
        <taxon>Bacteria</taxon>
        <taxon>Pseudomonadati</taxon>
        <taxon>Myxococcota</taxon>
        <taxon>Polyangia</taxon>
        <taxon>Polyangiales</taxon>
        <taxon>Polyangiaceae</taxon>
        <taxon>Polyangium</taxon>
    </lineage>
</organism>
<comment type="caution">
    <text evidence="8">The sequence shown here is derived from an EMBL/GenBank/DDBJ whole genome shotgun (WGS) entry which is preliminary data.</text>
</comment>
<protein>
    <recommendedName>
        <fullName evidence="1">tRNA-uridine aminocarboxypropyltransferase</fullName>
        <ecNumber evidence="1">2.5.1.25</ecNumber>
    </recommendedName>
</protein>
<dbReference type="Proteomes" id="UP001151081">
    <property type="component" value="Unassembled WGS sequence"/>
</dbReference>
<dbReference type="EMBL" id="JAGTJJ010000059">
    <property type="protein sequence ID" value="MDC3987825.1"/>
    <property type="molecule type" value="Genomic_DNA"/>
</dbReference>
<dbReference type="PANTHER" id="PTHR21392">
    <property type="entry name" value="TRNA-URIDINE AMINOCARBOXYPROPYLTRANSFERASE 2"/>
    <property type="match status" value="1"/>
</dbReference>
<dbReference type="GO" id="GO:0008033">
    <property type="term" value="P:tRNA processing"/>
    <property type="evidence" value="ECO:0007669"/>
    <property type="project" value="UniProtKB-KW"/>
</dbReference>
<feature type="region of interest" description="Disordered" evidence="6">
    <location>
        <begin position="195"/>
        <end position="224"/>
    </location>
</feature>
<evidence type="ECO:0000259" key="7">
    <source>
        <dbReference type="SMART" id="SM01144"/>
    </source>
</evidence>
<evidence type="ECO:0000256" key="2">
    <source>
        <dbReference type="ARBA" id="ARBA00022679"/>
    </source>
</evidence>
<evidence type="ECO:0000256" key="1">
    <source>
        <dbReference type="ARBA" id="ARBA00012386"/>
    </source>
</evidence>
<gene>
    <name evidence="8" type="ORF">KEG57_45595</name>
</gene>
<dbReference type="EC" id="2.5.1.25" evidence="1"/>
<dbReference type="PANTHER" id="PTHR21392:SF0">
    <property type="entry name" value="TRNA-URIDINE AMINOCARBOXYPROPYLTRANSFERASE 2"/>
    <property type="match status" value="1"/>
</dbReference>
<dbReference type="InterPro" id="IPR005636">
    <property type="entry name" value="DTW"/>
</dbReference>
<feature type="compositionally biased region" description="Low complexity" evidence="6">
    <location>
        <begin position="215"/>
        <end position="224"/>
    </location>
</feature>
<keyword evidence="3" id="KW-0949">S-adenosyl-L-methionine</keyword>
<proteinExistence type="inferred from homology"/>
<keyword evidence="2" id="KW-0808">Transferase</keyword>
<keyword evidence="4" id="KW-0819">tRNA processing</keyword>
<dbReference type="Pfam" id="PF03942">
    <property type="entry name" value="DTW"/>
    <property type="match status" value="1"/>
</dbReference>
<evidence type="ECO:0000256" key="3">
    <source>
        <dbReference type="ARBA" id="ARBA00022691"/>
    </source>
</evidence>
<dbReference type="SMART" id="SM01144">
    <property type="entry name" value="DTW"/>
    <property type="match status" value="1"/>
</dbReference>
<dbReference type="InterPro" id="IPR039262">
    <property type="entry name" value="DTWD2/TAPT"/>
</dbReference>
<comment type="similarity">
    <text evidence="5">Belongs to the TDD superfamily. DTWD2 family.</text>
</comment>
<evidence type="ECO:0000256" key="6">
    <source>
        <dbReference type="SAM" id="MobiDB-lite"/>
    </source>
</evidence>
<feature type="domain" description="DTW" evidence="7">
    <location>
        <begin position="1"/>
        <end position="196"/>
    </location>
</feature>
<evidence type="ECO:0000256" key="4">
    <source>
        <dbReference type="ARBA" id="ARBA00022694"/>
    </source>
</evidence>
<reference evidence="8 9" key="1">
    <citation type="submission" date="2021-04" db="EMBL/GenBank/DDBJ databases">
        <title>Genome analysis of Polyangium sp.</title>
        <authorList>
            <person name="Li Y."/>
            <person name="Wang J."/>
        </authorList>
    </citation>
    <scope>NUCLEOTIDE SEQUENCE [LARGE SCALE GENOMIC DNA]</scope>
    <source>
        <strain evidence="8 9">SDU14</strain>
    </source>
</reference>
<dbReference type="AlphaFoldDB" id="A0A9X3XEC7"/>
<dbReference type="GO" id="GO:0016432">
    <property type="term" value="F:tRNA-uridine aminocarboxypropyltransferase activity"/>
    <property type="evidence" value="ECO:0007669"/>
    <property type="project" value="UniProtKB-EC"/>
</dbReference>
<evidence type="ECO:0000313" key="8">
    <source>
        <dbReference type="EMBL" id="MDC3987825.1"/>
    </source>
</evidence>
<keyword evidence="9" id="KW-1185">Reference proteome</keyword>
<sequence>MLPACDTCRRPTVACVCDRIVSYPTDRRVLILQHPQEQDALLGSAQILIASLPKAELVVGLSWRNLGHALGEEDVDPRKWAVLFPDSEAQSDVTTRRGAPLDPKELEGIIVLDGTWSKAKTLWWRNPWLNKLNRMNLRPTKPSIYGRLRAEPRREYVSTLESVATALTLCGEKPEIAVGLERVFRTLVQRVRDANIPSEERKLPRRTRPPRRPEAPAGPKAPKE</sequence>
<dbReference type="RefSeq" id="WP_272427881.1">
    <property type="nucleotide sequence ID" value="NZ_JAGTJJ010000059.1"/>
</dbReference>
<evidence type="ECO:0000256" key="5">
    <source>
        <dbReference type="ARBA" id="ARBA00034489"/>
    </source>
</evidence>
<name>A0A9X3XEC7_9BACT</name>
<evidence type="ECO:0000313" key="9">
    <source>
        <dbReference type="Proteomes" id="UP001151081"/>
    </source>
</evidence>